<comment type="caution">
    <text evidence="2">The sequence shown here is derived from an EMBL/GenBank/DDBJ whole genome shotgun (WGS) entry which is preliminary data.</text>
</comment>
<feature type="chain" id="PRO_5045101737" description="17 kDa surface antigen" evidence="1">
    <location>
        <begin position="21"/>
        <end position="67"/>
    </location>
</feature>
<proteinExistence type="predicted"/>
<evidence type="ECO:0000256" key="1">
    <source>
        <dbReference type="SAM" id="SignalP"/>
    </source>
</evidence>
<accession>A0ABV7TJE1</accession>
<dbReference type="RefSeq" id="WP_386736424.1">
    <property type="nucleotide sequence ID" value="NZ_JBHRXI010000016.1"/>
</dbReference>
<name>A0ABV7TJE1_9RHOB</name>
<keyword evidence="3" id="KW-1185">Reference proteome</keyword>
<reference evidence="3" key="1">
    <citation type="journal article" date="2019" name="Int. J. Syst. Evol. Microbiol.">
        <title>The Global Catalogue of Microorganisms (GCM) 10K type strain sequencing project: providing services to taxonomists for standard genome sequencing and annotation.</title>
        <authorList>
            <consortium name="The Broad Institute Genomics Platform"/>
            <consortium name="The Broad Institute Genome Sequencing Center for Infectious Disease"/>
            <person name="Wu L."/>
            <person name="Ma J."/>
        </authorList>
    </citation>
    <scope>NUCLEOTIDE SEQUENCE [LARGE SCALE GENOMIC DNA]</scope>
    <source>
        <strain evidence="3">KCTC 42911</strain>
    </source>
</reference>
<gene>
    <name evidence="2" type="ORF">ACFORG_15455</name>
</gene>
<evidence type="ECO:0000313" key="2">
    <source>
        <dbReference type="EMBL" id="MFC3615161.1"/>
    </source>
</evidence>
<keyword evidence="1" id="KW-0732">Signal</keyword>
<dbReference type="PROSITE" id="PS51257">
    <property type="entry name" value="PROKAR_LIPOPROTEIN"/>
    <property type="match status" value="1"/>
</dbReference>
<feature type="signal peptide" evidence="1">
    <location>
        <begin position="1"/>
        <end position="20"/>
    </location>
</feature>
<evidence type="ECO:0008006" key="4">
    <source>
        <dbReference type="Google" id="ProtNLM"/>
    </source>
</evidence>
<evidence type="ECO:0000313" key="3">
    <source>
        <dbReference type="Proteomes" id="UP001595629"/>
    </source>
</evidence>
<protein>
    <recommendedName>
        <fullName evidence="4">17 kDa surface antigen</fullName>
    </recommendedName>
</protein>
<dbReference type="EMBL" id="JBHRXI010000016">
    <property type="protein sequence ID" value="MFC3615161.1"/>
    <property type="molecule type" value="Genomic_DNA"/>
</dbReference>
<sequence>MRIIRVLSVFGLLAAVSACGDTLEEQAIIGGGAGAVTALALDGNPLVGAVVGAAGNVVYCEYGPGKC</sequence>
<dbReference type="Proteomes" id="UP001595629">
    <property type="component" value="Unassembled WGS sequence"/>
</dbReference>
<organism evidence="2 3">
    <name type="scientific">Lutimaribacter marinistellae</name>
    <dbReference type="NCBI Taxonomy" id="1820329"/>
    <lineage>
        <taxon>Bacteria</taxon>
        <taxon>Pseudomonadati</taxon>
        <taxon>Pseudomonadota</taxon>
        <taxon>Alphaproteobacteria</taxon>
        <taxon>Rhodobacterales</taxon>
        <taxon>Roseobacteraceae</taxon>
        <taxon>Lutimaribacter</taxon>
    </lineage>
</organism>